<reference evidence="3" key="1">
    <citation type="journal article" date="2023" name="Plant Biotechnol. J.">
        <title>Chromosome-level wild Hevea brasiliensis genome provides new tools for genomic-assisted breeding and valuable loci to elevate rubber yield.</title>
        <authorList>
            <person name="Cheng H."/>
            <person name="Song X."/>
            <person name="Hu Y."/>
            <person name="Wu T."/>
            <person name="Yang Q."/>
            <person name="An Z."/>
            <person name="Feng S."/>
            <person name="Deng Z."/>
            <person name="Wu W."/>
            <person name="Zeng X."/>
            <person name="Tu M."/>
            <person name="Wang X."/>
            <person name="Huang H."/>
        </authorList>
    </citation>
    <scope>NUCLEOTIDE SEQUENCE</scope>
    <source>
        <strain evidence="3">MT/VB/25A 57/8</strain>
    </source>
</reference>
<dbReference type="EMBL" id="JARPOI010000004">
    <property type="protein sequence ID" value="KAJ9182883.1"/>
    <property type="molecule type" value="Genomic_DNA"/>
</dbReference>
<protein>
    <recommendedName>
        <fullName evidence="2">DUF1771 domain-containing protein</fullName>
    </recommendedName>
</protein>
<evidence type="ECO:0000256" key="1">
    <source>
        <dbReference type="SAM" id="MobiDB-lite"/>
    </source>
</evidence>
<organism evidence="3 4">
    <name type="scientific">Hevea brasiliensis</name>
    <name type="common">Para rubber tree</name>
    <name type="synonym">Siphonia brasiliensis</name>
    <dbReference type="NCBI Taxonomy" id="3981"/>
    <lineage>
        <taxon>Eukaryota</taxon>
        <taxon>Viridiplantae</taxon>
        <taxon>Streptophyta</taxon>
        <taxon>Embryophyta</taxon>
        <taxon>Tracheophyta</taxon>
        <taxon>Spermatophyta</taxon>
        <taxon>Magnoliopsida</taxon>
        <taxon>eudicotyledons</taxon>
        <taxon>Gunneridae</taxon>
        <taxon>Pentapetalae</taxon>
        <taxon>rosids</taxon>
        <taxon>fabids</taxon>
        <taxon>Malpighiales</taxon>
        <taxon>Euphorbiaceae</taxon>
        <taxon>Crotonoideae</taxon>
        <taxon>Micrandreae</taxon>
        <taxon>Hevea</taxon>
    </lineage>
</organism>
<dbReference type="SMART" id="SM01162">
    <property type="entry name" value="DUF1771"/>
    <property type="match status" value="1"/>
</dbReference>
<gene>
    <name evidence="3" type="ORF">P3X46_006828</name>
</gene>
<name>A0ABQ9MSH5_HEVBR</name>
<feature type="region of interest" description="Disordered" evidence="1">
    <location>
        <begin position="93"/>
        <end position="113"/>
    </location>
</feature>
<evidence type="ECO:0000259" key="2">
    <source>
        <dbReference type="SMART" id="SM01162"/>
    </source>
</evidence>
<dbReference type="PANTHER" id="PTHR47872">
    <property type="entry name" value="NUCLEAR RNA EXPORT FACTOR SDE5-RELATED"/>
    <property type="match status" value="1"/>
</dbReference>
<keyword evidence="4" id="KW-1185">Reference proteome</keyword>
<accession>A0ABQ9MSH5</accession>
<dbReference type="InterPro" id="IPR056254">
    <property type="entry name" value="At5g58720/SDE5-like_UBA-like"/>
</dbReference>
<dbReference type="Proteomes" id="UP001174677">
    <property type="component" value="Chromosome 4"/>
</dbReference>
<proteinExistence type="predicted"/>
<feature type="domain" description="DUF1771" evidence="2">
    <location>
        <begin position="357"/>
        <end position="422"/>
    </location>
</feature>
<evidence type="ECO:0000313" key="3">
    <source>
        <dbReference type="EMBL" id="KAJ9182883.1"/>
    </source>
</evidence>
<dbReference type="InterPro" id="IPR013899">
    <property type="entry name" value="DUF1771"/>
</dbReference>
<dbReference type="Pfam" id="PF08590">
    <property type="entry name" value="DUF1771"/>
    <property type="match status" value="1"/>
</dbReference>
<sequence>MHAISSTAQSDVNKKDLEELLEVFGSAFSLDDIASAYCQGRRDTNLAAEILCGMHGTTSTTVTAEKLADENATPLIFPFVSERTRTLSKLSSEWPSDNHLEKTSAGQNRTKELRSKKCSISMGTVSSVIGKEYAKPRPLTYESTEARKPLKLDSKDFPVSEIWSEKNPSSVTTRNKISQVDIEEFLFKMLGEGFQLDMPVIREVLDHCGYDMQKSINELLDLSASTLENCENVGGMDDENSTEKFLEQESVPLHQQVQQLDSAQSDVDGLMVGNLTGSPKKEKDRIGLQKEVLQALFDFSDRSEEAPKITCQVRVVKRSKAFGKLVVECPKDATREHKPSTAEPQVVTGKDEEDDNSYEVLRIAVKEHRNTMKEYYKAAIDAFVKGDHARAHKLLEQGQFFNKKAREADDKSCQKLIETRDDEVVSVKLHDLEPKESLDLMRRHLTSLCGIPSIKYLRVIMESNGEDTTKGKRKKLIMKQLEKESIEWNEEENGKTILIKVDVIDPKRLSFAKKYGVGNDNKRGPTPANVGYHF</sequence>
<dbReference type="PANTHER" id="PTHR47872:SF1">
    <property type="entry name" value="NUCLEAR RNA EXPORT FACTOR SDE5-RELATED"/>
    <property type="match status" value="1"/>
</dbReference>
<comment type="caution">
    <text evidence="3">The sequence shown here is derived from an EMBL/GenBank/DDBJ whole genome shotgun (WGS) entry which is preliminary data.</text>
</comment>
<evidence type="ECO:0000313" key="4">
    <source>
        <dbReference type="Proteomes" id="UP001174677"/>
    </source>
</evidence>
<dbReference type="Pfam" id="PF24767">
    <property type="entry name" value="UBA_At5g58720"/>
    <property type="match status" value="1"/>
</dbReference>